<dbReference type="EMBL" id="CADCXN010000071">
    <property type="protein sequence ID" value="CAA9891466.1"/>
    <property type="molecule type" value="Genomic_DNA"/>
</dbReference>
<comment type="caution">
    <text evidence="15">The sequence shown here is derived from an EMBL/GenBank/DDBJ whole genome shotgun (WGS) entry which is preliminary data.</text>
</comment>
<evidence type="ECO:0000256" key="1">
    <source>
        <dbReference type="ARBA" id="ARBA00004370"/>
    </source>
</evidence>
<evidence type="ECO:0000259" key="14">
    <source>
        <dbReference type="PROSITE" id="PS51007"/>
    </source>
</evidence>
<keyword evidence="12" id="KW-1133">Transmembrane helix</keyword>
<dbReference type="GO" id="GO:0004129">
    <property type="term" value="F:cytochrome-c oxidase activity"/>
    <property type="evidence" value="ECO:0007669"/>
    <property type="project" value="UniProtKB-EC"/>
</dbReference>
<dbReference type="InterPro" id="IPR045187">
    <property type="entry name" value="CcO_II"/>
</dbReference>
<dbReference type="GO" id="GO:0042773">
    <property type="term" value="P:ATP synthesis coupled electron transport"/>
    <property type="evidence" value="ECO:0007669"/>
    <property type="project" value="TreeGrafter"/>
</dbReference>
<evidence type="ECO:0000259" key="13">
    <source>
        <dbReference type="PROSITE" id="PS50857"/>
    </source>
</evidence>
<keyword evidence="9 12" id="KW-0472">Membrane</keyword>
<evidence type="ECO:0000256" key="10">
    <source>
        <dbReference type="ARBA" id="ARBA00047816"/>
    </source>
</evidence>
<dbReference type="InterPro" id="IPR001505">
    <property type="entry name" value="Copper_CuA"/>
</dbReference>
<keyword evidence="3" id="KW-0813">Transport</keyword>
<evidence type="ECO:0000256" key="11">
    <source>
        <dbReference type="PROSITE-ProRule" id="PRU00433"/>
    </source>
</evidence>
<evidence type="ECO:0000256" key="4">
    <source>
        <dbReference type="ARBA" id="ARBA00022617"/>
    </source>
</evidence>
<dbReference type="PROSITE" id="PS00078">
    <property type="entry name" value="COX2"/>
    <property type="match status" value="1"/>
</dbReference>
<dbReference type="GO" id="GO:0016020">
    <property type="term" value="C:membrane"/>
    <property type="evidence" value="ECO:0007669"/>
    <property type="project" value="UniProtKB-SubCell"/>
</dbReference>
<feature type="transmembrane region" description="Helical" evidence="12">
    <location>
        <begin position="88"/>
        <end position="110"/>
    </location>
</feature>
<evidence type="ECO:0000313" key="15">
    <source>
        <dbReference type="EMBL" id="CAA9891466.1"/>
    </source>
</evidence>
<dbReference type="SUPFAM" id="SSF46626">
    <property type="entry name" value="Cytochrome c"/>
    <property type="match status" value="1"/>
</dbReference>
<name>A0A8S0XTB8_9GAMM</name>
<dbReference type="InterPro" id="IPR002429">
    <property type="entry name" value="CcO_II-like_C"/>
</dbReference>
<feature type="domain" description="Cytochrome oxidase subunit II copper A binding" evidence="13">
    <location>
        <begin position="122"/>
        <end position="237"/>
    </location>
</feature>
<dbReference type="GO" id="GO:0005507">
    <property type="term" value="F:copper ion binding"/>
    <property type="evidence" value="ECO:0007669"/>
    <property type="project" value="InterPro"/>
</dbReference>
<evidence type="ECO:0000256" key="9">
    <source>
        <dbReference type="ARBA" id="ARBA00023136"/>
    </source>
</evidence>
<keyword evidence="12" id="KW-0812">Transmembrane</keyword>
<evidence type="ECO:0000256" key="8">
    <source>
        <dbReference type="ARBA" id="ARBA00023008"/>
    </source>
</evidence>
<keyword evidence="8" id="KW-0186">Copper</keyword>
<keyword evidence="7 11" id="KW-0408">Iron</keyword>
<dbReference type="CDD" id="cd04213">
    <property type="entry name" value="CuRO_CcO_Caa3_II"/>
    <property type="match status" value="1"/>
</dbReference>
<gene>
    <name evidence="15" type="ORF">METHB2_410008</name>
</gene>
<dbReference type="PANTHER" id="PTHR22888:SF9">
    <property type="entry name" value="CYTOCHROME C OXIDASE SUBUNIT 2"/>
    <property type="match status" value="1"/>
</dbReference>
<keyword evidence="6" id="KW-0249">Electron transport</keyword>
<organism evidence="15 16">
    <name type="scientific">Candidatus Methylobacter favarea</name>
    <dbReference type="NCBI Taxonomy" id="2707345"/>
    <lineage>
        <taxon>Bacteria</taxon>
        <taxon>Pseudomonadati</taxon>
        <taxon>Pseudomonadota</taxon>
        <taxon>Gammaproteobacteria</taxon>
        <taxon>Methylococcales</taxon>
        <taxon>Methylococcaceae</taxon>
        <taxon>Methylobacter</taxon>
    </lineage>
</organism>
<dbReference type="PROSITE" id="PS51007">
    <property type="entry name" value="CYTC"/>
    <property type="match status" value="1"/>
</dbReference>
<dbReference type="InterPro" id="IPR034236">
    <property type="entry name" value="CuRO_CcO_Caa3_II"/>
</dbReference>
<dbReference type="SUPFAM" id="SSF49503">
    <property type="entry name" value="Cupredoxins"/>
    <property type="match status" value="1"/>
</dbReference>
<comment type="catalytic activity">
    <reaction evidence="10">
        <text>4 Fe(II)-[cytochrome c] + O2 + 8 H(+)(in) = 4 Fe(III)-[cytochrome c] + 2 H2O + 4 H(+)(out)</text>
        <dbReference type="Rhea" id="RHEA:11436"/>
        <dbReference type="Rhea" id="RHEA-COMP:10350"/>
        <dbReference type="Rhea" id="RHEA-COMP:14399"/>
        <dbReference type="ChEBI" id="CHEBI:15377"/>
        <dbReference type="ChEBI" id="CHEBI:15378"/>
        <dbReference type="ChEBI" id="CHEBI:15379"/>
        <dbReference type="ChEBI" id="CHEBI:29033"/>
        <dbReference type="ChEBI" id="CHEBI:29034"/>
        <dbReference type="EC" id="7.1.1.9"/>
    </reaction>
</comment>
<comment type="subcellular location">
    <subcellularLocation>
        <location evidence="1">Membrane</location>
    </subcellularLocation>
</comment>
<dbReference type="InterPro" id="IPR009056">
    <property type="entry name" value="Cyt_c-like_dom"/>
</dbReference>
<evidence type="ECO:0000256" key="3">
    <source>
        <dbReference type="ARBA" id="ARBA00022448"/>
    </source>
</evidence>
<evidence type="ECO:0000313" key="16">
    <source>
        <dbReference type="Proteomes" id="UP000494216"/>
    </source>
</evidence>
<dbReference type="Gene3D" id="2.60.40.420">
    <property type="entry name" value="Cupredoxins - blue copper proteins"/>
    <property type="match status" value="1"/>
</dbReference>
<feature type="transmembrane region" description="Helical" evidence="12">
    <location>
        <begin position="48"/>
        <end position="76"/>
    </location>
</feature>
<dbReference type="Pfam" id="PF00034">
    <property type="entry name" value="Cytochrom_C"/>
    <property type="match status" value="1"/>
</dbReference>
<accession>A0A8S0XTB8</accession>
<comment type="similarity">
    <text evidence="2">Belongs to the cytochrome c oxidase subunit 2 family.</text>
</comment>
<sequence>MGSGLATMKIVSHRFSILFLVMALLAMAGCAGEQSAFAGLGPVSSRITLLIWIMFTGAALITAFICVLMAISIAGPANWRHKLAREKVIVLGGIVFPVVTLTTLLFYGFLILKAGGKLIRAEDPVHIAVVGEQWWWRVIYRHDDGHTTESANELHIPVGRPIEIELSTADVIHSFWIPAYAGKVDMIPGRINTLHFMADKSGIVHGQCAEYCGGAHALMSFYAVAMAPFDYEAWLAKERADAKPALENKGEQLFLSSGCGGCHTVRGTRANGKIGPDLTHVGSRLSLGAGILPNAPEHFAQWISRHQKIKPDNLMPPFDFFSENELQALAAYLDGLE</sequence>
<keyword evidence="16" id="KW-1185">Reference proteome</keyword>
<dbReference type="PROSITE" id="PS50857">
    <property type="entry name" value="COX2_CUA"/>
    <property type="match status" value="1"/>
</dbReference>
<keyword evidence="5 11" id="KW-0479">Metal-binding</keyword>
<protein>
    <submittedName>
        <fullName evidence="15">Cytochrome c oxidase, subunit II</fullName>
    </submittedName>
</protein>
<keyword evidence="4 11" id="KW-0349">Heme</keyword>
<dbReference type="InterPro" id="IPR008972">
    <property type="entry name" value="Cupredoxin"/>
</dbReference>
<proteinExistence type="inferred from homology"/>
<dbReference type="Pfam" id="PF00116">
    <property type="entry name" value="COX2"/>
    <property type="match status" value="1"/>
</dbReference>
<dbReference type="PANTHER" id="PTHR22888">
    <property type="entry name" value="CYTOCHROME C OXIDASE, SUBUNIT II"/>
    <property type="match status" value="1"/>
</dbReference>
<evidence type="ECO:0000256" key="7">
    <source>
        <dbReference type="ARBA" id="ARBA00023004"/>
    </source>
</evidence>
<dbReference type="Proteomes" id="UP000494216">
    <property type="component" value="Unassembled WGS sequence"/>
</dbReference>
<reference evidence="15 16" key="1">
    <citation type="submission" date="2020-02" db="EMBL/GenBank/DDBJ databases">
        <authorList>
            <person name="Hogendoorn C."/>
        </authorList>
    </citation>
    <scope>NUCLEOTIDE SEQUENCE [LARGE SCALE GENOMIC DNA]</scope>
    <source>
        <strain evidence="15">METHB21</strain>
    </source>
</reference>
<dbReference type="InterPro" id="IPR036909">
    <property type="entry name" value="Cyt_c-like_dom_sf"/>
</dbReference>
<feature type="domain" description="Cytochrome c" evidence="14">
    <location>
        <begin position="245"/>
        <end position="337"/>
    </location>
</feature>
<evidence type="ECO:0000256" key="5">
    <source>
        <dbReference type="ARBA" id="ARBA00022723"/>
    </source>
</evidence>
<evidence type="ECO:0000256" key="6">
    <source>
        <dbReference type="ARBA" id="ARBA00022982"/>
    </source>
</evidence>
<dbReference type="AlphaFoldDB" id="A0A8S0XTB8"/>
<dbReference type="GO" id="GO:0020037">
    <property type="term" value="F:heme binding"/>
    <property type="evidence" value="ECO:0007669"/>
    <property type="project" value="InterPro"/>
</dbReference>
<evidence type="ECO:0000256" key="12">
    <source>
        <dbReference type="SAM" id="Phobius"/>
    </source>
</evidence>
<evidence type="ECO:0000256" key="2">
    <source>
        <dbReference type="ARBA" id="ARBA00007866"/>
    </source>
</evidence>